<protein>
    <submittedName>
        <fullName evidence="4">Histidine kinase</fullName>
    </submittedName>
</protein>
<dbReference type="InterPro" id="IPR050640">
    <property type="entry name" value="Bact_2-comp_sensor_kinase"/>
</dbReference>
<feature type="domain" description="Sensor histidine kinase NatK-like C-terminal" evidence="3">
    <location>
        <begin position="169"/>
        <end position="232"/>
    </location>
</feature>
<evidence type="ECO:0000256" key="1">
    <source>
        <dbReference type="SAM" id="Phobius"/>
    </source>
</evidence>
<keyword evidence="1" id="KW-0472">Membrane</keyword>
<feature type="domain" description="Signal transduction histidine kinase internal region" evidence="2">
    <location>
        <begin position="67"/>
        <end position="145"/>
    </location>
</feature>
<sequence length="256" mass="30412">MMYAYSKISWVYRWSYFIEEYRGPFLNIYNLQAVLIPYFVGICIEIVFEYLKQYNEQQNLKLEKTKAELSFLKAQISPHFLFNTINTIFWLILKDPKGAQDLLLKLSEMLRYQLYECDHDFVPIQKEIDYLTHLCKVQGYRKGKKVKISTEFDCEDTVYPIPPLLFLPLVENAMKYVSQKDDQENYISIFLKQRSNLVSFEIVNSTDNSHIELEEDKKYSGIGLSNIKKRLTLIYGEKYKFSTSLINSVYYAKIEF</sequence>
<keyword evidence="1" id="KW-0812">Transmembrane</keyword>
<dbReference type="InterPro" id="IPR032834">
    <property type="entry name" value="NatK-like_C"/>
</dbReference>
<proteinExistence type="predicted"/>
<keyword evidence="4" id="KW-0418">Kinase</keyword>
<keyword evidence="4" id="KW-0808">Transferase</keyword>
<dbReference type="Pfam" id="PF06580">
    <property type="entry name" value="His_kinase"/>
    <property type="match status" value="1"/>
</dbReference>
<feature type="transmembrane region" description="Helical" evidence="1">
    <location>
        <begin position="31"/>
        <end position="51"/>
    </location>
</feature>
<gene>
    <name evidence="4" type="ORF">HHU12_17785</name>
</gene>
<dbReference type="Gene3D" id="3.30.565.10">
    <property type="entry name" value="Histidine kinase-like ATPase, C-terminal domain"/>
    <property type="match status" value="1"/>
</dbReference>
<keyword evidence="1" id="KW-1133">Transmembrane helix</keyword>
<dbReference type="InterPro" id="IPR036890">
    <property type="entry name" value="HATPase_C_sf"/>
</dbReference>
<dbReference type="SUPFAM" id="SSF55874">
    <property type="entry name" value="ATPase domain of HSP90 chaperone/DNA topoisomerase II/histidine kinase"/>
    <property type="match status" value="1"/>
</dbReference>
<evidence type="ECO:0000259" key="2">
    <source>
        <dbReference type="Pfam" id="PF06580"/>
    </source>
</evidence>
<keyword evidence="5" id="KW-1185">Reference proteome</keyword>
<dbReference type="EMBL" id="JABANE010000049">
    <property type="protein sequence ID" value="NME69832.1"/>
    <property type="molecule type" value="Genomic_DNA"/>
</dbReference>
<dbReference type="GO" id="GO:0000155">
    <property type="term" value="F:phosphorelay sensor kinase activity"/>
    <property type="evidence" value="ECO:0007669"/>
    <property type="project" value="InterPro"/>
</dbReference>
<accession>A0A7X9RW63</accession>
<reference evidence="4 5" key="1">
    <citation type="submission" date="2020-04" db="EMBL/GenBank/DDBJ databases">
        <title>Flammeovirga sp. SR4, a novel species isolated from seawater.</title>
        <authorList>
            <person name="Wang X."/>
        </authorList>
    </citation>
    <scope>NUCLEOTIDE SEQUENCE [LARGE SCALE GENOMIC DNA]</scope>
    <source>
        <strain evidence="4 5">ATCC 23126</strain>
    </source>
</reference>
<dbReference type="PANTHER" id="PTHR34220">
    <property type="entry name" value="SENSOR HISTIDINE KINASE YPDA"/>
    <property type="match status" value="1"/>
</dbReference>
<evidence type="ECO:0000259" key="3">
    <source>
        <dbReference type="Pfam" id="PF14501"/>
    </source>
</evidence>
<name>A0A7X9RW63_9BACT</name>
<dbReference type="Pfam" id="PF14501">
    <property type="entry name" value="HATPase_c_5"/>
    <property type="match status" value="1"/>
</dbReference>
<dbReference type="InterPro" id="IPR010559">
    <property type="entry name" value="Sig_transdc_His_kin_internal"/>
</dbReference>
<dbReference type="RefSeq" id="WP_169658088.1">
    <property type="nucleotide sequence ID" value="NZ_JABANE010000049.1"/>
</dbReference>
<comment type="caution">
    <text evidence="4">The sequence shown here is derived from an EMBL/GenBank/DDBJ whole genome shotgun (WGS) entry which is preliminary data.</text>
</comment>
<dbReference type="AlphaFoldDB" id="A0A7X9RW63"/>
<evidence type="ECO:0000313" key="4">
    <source>
        <dbReference type="EMBL" id="NME69832.1"/>
    </source>
</evidence>
<evidence type="ECO:0000313" key="5">
    <source>
        <dbReference type="Proteomes" id="UP000576082"/>
    </source>
</evidence>
<dbReference type="Proteomes" id="UP000576082">
    <property type="component" value="Unassembled WGS sequence"/>
</dbReference>
<dbReference type="PANTHER" id="PTHR34220:SF7">
    <property type="entry name" value="SENSOR HISTIDINE KINASE YPDA"/>
    <property type="match status" value="1"/>
</dbReference>
<dbReference type="GO" id="GO:0016020">
    <property type="term" value="C:membrane"/>
    <property type="evidence" value="ECO:0007669"/>
    <property type="project" value="InterPro"/>
</dbReference>
<organism evidence="4 5">
    <name type="scientific">Flammeovirga aprica JL-4</name>
    <dbReference type="NCBI Taxonomy" id="694437"/>
    <lineage>
        <taxon>Bacteria</taxon>
        <taxon>Pseudomonadati</taxon>
        <taxon>Bacteroidota</taxon>
        <taxon>Cytophagia</taxon>
        <taxon>Cytophagales</taxon>
        <taxon>Flammeovirgaceae</taxon>
        <taxon>Flammeovirga</taxon>
    </lineage>
</organism>